<keyword evidence="2" id="KW-1185">Reference proteome</keyword>
<evidence type="ECO:0000313" key="1">
    <source>
        <dbReference type="EMBL" id="MBP2070850.1"/>
    </source>
</evidence>
<organism evidence="1 2">
    <name type="scientific">Thermoanaerobacterium butyriciformans</name>
    <dbReference type="NCBI Taxonomy" id="1702242"/>
    <lineage>
        <taxon>Bacteria</taxon>
        <taxon>Bacillati</taxon>
        <taxon>Bacillota</taxon>
        <taxon>Clostridia</taxon>
        <taxon>Thermoanaerobacterales</taxon>
        <taxon>Thermoanaerobacteraceae</taxon>
        <taxon>Thermoanaerobacterium</taxon>
    </lineage>
</organism>
<name>A0ABS4NB49_9THEO</name>
<gene>
    <name evidence="1" type="ORF">J2Z80_000348</name>
</gene>
<accession>A0ABS4NB49</accession>
<proteinExistence type="predicted"/>
<evidence type="ECO:0000313" key="2">
    <source>
        <dbReference type="Proteomes" id="UP001166402"/>
    </source>
</evidence>
<dbReference type="EMBL" id="JAGGLT010000002">
    <property type="protein sequence ID" value="MBP2070850.1"/>
    <property type="molecule type" value="Genomic_DNA"/>
</dbReference>
<dbReference type="Proteomes" id="UP001166402">
    <property type="component" value="Unassembled WGS sequence"/>
</dbReference>
<comment type="caution">
    <text evidence="1">The sequence shown here is derived from an EMBL/GenBank/DDBJ whole genome shotgun (WGS) entry which is preliminary data.</text>
</comment>
<reference evidence="1" key="1">
    <citation type="submission" date="2021-03" db="EMBL/GenBank/DDBJ databases">
        <title>Genomic Encyclopedia of Type Strains, Phase IV (KMG-IV): sequencing the most valuable type-strain genomes for metagenomic binning, comparative biology and taxonomic classification.</title>
        <authorList>
            <person name="Goeker M."/>
        </authorList>
    </citation>
    <scope>NUCLEOTIDE SEQUENCE</scope>
    <source>
        <strain evidence="1">DSM 101588</strain>
    </source>
</reference>
<protein>
    <submittedName>
        <fullName evidence="1">Uncharacterized protein</fullName>
    </submittedName>
</protein>
<sequence length="223" mass="25601">MVLIYTGYDDLDNKLKQMFDDTKINSRIVFYEEYPLQEEKADVVIISARTKIKLPLKDYLFALRQRDKRVILLLDNDKNENLGYALALGIYDIVFDIITPEKIINRVKNPAKFSDVQGLYLGLKGKVSFSGEEIIKPDEEPVTKAESKSEIKPEIEPEIKSIIEPKKEPELVKNVIEIDVNKQNMAIDQIEGMMKLLGYKLKEKKDVNGALLELEQVLIEEAI</sequence>
<dbReference type="RefSeq" id="WP_209452818.1">
    <property type="nucleotide sequence ID" value="NZ_JAGGLT010000002.1"/>
</dbReference>